<organism evidence="2 3">
    <name type="scientific">Mycoplasma haemofelis (strain Ohio2)</name>
    <dbReference type="NCBI Taxonomy" id="859194"/>
    <lineage>
        <taxon>Bacteria</taxon>
        <taxon>Bacillati</taxon>
        <taxon>Mycoplasmatota</taxon>
        <taxon>Mollicutes</taxon>
        <taxon>Mycoplasmataceae</taxon>
        <taxon>Mycoplasma</taxon>
    </lineage>
</organism>
<reference evidence="2 3" key="1">
    <citation type="journal article" date="2011" name="J. Bacteriol.">
        <title>Complete genome sequences of two hemotropic Mycoplasmas, Mycoplasma haemofelis strain Ohio2 and Mycoplasma suis strain Illinois.</title>
        <authorList>
            <person name="Messick J.B."/>
            <person name="Santos A.P."/>
            <person name="Guimaraes A.M."/>
        </authorList>
    </citation>
    <scope>NUCLEOTIDE SEQUENCE [LARGE SCALE GENOMIC DNA]</scope>
    <source>
        <strain evidence="2 3">Ohio2</strain>
    </source>
</reference>
<dbReference type="STRING" id="859194.MHF_1450"/>
<keyword evidence="1" id="KW-0472">Membrane</keyword>
<keyword evidence="1" id="KW-1133">Transmembrane helix</keyword>
<proteinExistence type="predicted"/>
<name>F6FGX5_MYCHI</name>
<dbReference type="HOGENOM" id="CLU_087258_1_0_14"/>
<protein>
    <submittedName>
        <fullName evidence="2">Uncharacterized protein</fullName>
    </submittedName>
</protein>
<evidence type="ECO:0000256" key="1">
    <source>
        <dbReference type="SAM" id="Phobius"/>
    </source>
</evidence>
<dbReference type="BioCyc" id="MHAE859194:G1GR7-1445-MONOMER"/>
<dbReference type="AlphaFoldDB" id="F6FGX5"/>
<evidence type="ECO:0000313" key="3">
    <source>
        <dbReference type="Proteomes" id="UP000007952"/>
    </source>
</evidence>
<dbReference type="KEGG" id="mhf:MHF_1450"/>
<dbReference type="Proteomes" id="UP000007952">
    <property type="component" value="Chromosome"/>
</dbReference>
<dbReference type="EMBL" id="CP002808">
    <property type="protein sequence ID" value="AEG73684.1"/>
    <property type="molecule type" value="Genomic_DNA"/>
</dbReference>
<reference key="2">
    <citation type="submission" date="2011-05" db="EMBL/GenBank/DDBJ databases">
        <title>The Genome of Mycoplasma haemofelis Strain Ohio2, a pathogenic hemoplasma of the cat.</title>
        <authorList>
            <person name="Santos A.P."/>
            <person name="Guimaraes A.M.S."/>
            <person name="SanMiguel P.J."/>
            <person name="Martin S.W."/>
            <person name="Messick J.B."/>
        </authorList>
    </citation>
    <scope>NUCLEOTIDE SEQUENCE</scope>
    <source>
        <strain>Ohio2</strain>
    </source>
</reference>
<keyword evidence="1" id="KW-0812">Transmembrane</keyword>
<gene>
    <name evidence="2" type="ordered locus">MHF_1450</name>
</gene>
<sequence length="209" mass="23187">MDLLYKIAISLGLVGTGGAGAFYGIKRFGTTRVKHKLGNRLLSTKGNENKAQWESRLDSLKKSSSSHLTAELQALKNTVQNKTWQDLRDVCSQRIEEPFQEEDSKFKEVVDYCTFRNKDKLGSGVINEALESSGALKSSGKWNKVSEALKSKETGVSSTMKGIQDKLKASSNPETTALKTWCEGAYETPWINDEDPSFKDAQQHCLDNS</sequence>
<evidence type="ECO:0000313" key="2">
    <source>
        <dbReference type="EMBL" id="AEG73684.1"/>
    </source>
</evidence>
<feature type="transmembrane region" description="Helical" evidence="1">
    <location>
        <begin position="6"/>
        <end position="25"/>
    </location>
</feature>
<accession>F6FGX5</accession>